<accession>A0A268EQ75</accession>
<keyword evidence="1" id="KW-0472">Membrane</keyword>
<dbReference type="AlphaFoldDB" id="A0A268EQ75"/>
<sequence length="169" mass="18391">MTMTRKTISLFALACLTVIITGPLGAFMAYQKAQPPGTFIHKVIEPGDSFSPTSASRTVAVWAIPSDVQVDAVNCTLDGEQIKLDQERSVTDVNGTEAVLLFTNRGDYSVFDRVVCAGGGIEEIRMSARLSESNSRIMMGMSLGAIPVMAALGYFLFKRGYRWPLDKSE</sequence>
<dbReference type="EMBL" id="NPBY01000046">
    <property type="protein sequence ID" value="PAD75268.1"/>
    <property type="molecule type" value="Genomic_DNA"/>
</dbReference>
<keyword evidence="1" id="KW-1133">Transmembrane helix</keyword>
<feature type="transmembrane region" description="Helical" evidence="1">
    <location>
        <begin position="137"/>
        <end position="157"/>
    </location>
</feature>
<proteinExistence type="predicted"/>
<evidence type="ECO:0000313" key="3">
    <source>
        <dbReference type="Proteomes" id="UP000215596"/>
    </source>
</evidence>
<protein>
    <submittedName>
        <fullName evidence="2">Uncharacterized protein</fullName>
    </submittedName>
</protein>
<organism evidence="2 3">
    <name type="scientific">Paenibacillus campinasensis</name>
    <dbReference type="NCBI Taxonomy" id="66347"/>
    <lineage>
        <taxon>Bacteria</taxon>
        <taxon>Bacillati</taxon>
        <taxon>Bacillota</taxon>
        <taxon>Bacilli</taxon>
        <taxon>Bacillales</taxon>
        <taxon>Paenibacillaceae</taxon>
        <taxon>Paenibacillus</taxon>
    </lineage>
</organism>
<comment type="caution">
    <text evidence="2">The sequence shown here is derived from an EMBL/GenBank/DDBJ whole genome shotgun (WGS) entry which is preliminary data.</text>
</comment>
<reference evidence="2 3" key="1">
    <citation type="submission" date="2017-07" db="EMBL/GenBank/DDBJ databases">
        <title>Isolation and whole genome analysis of endospore-forming bacteria from heroin.</title>
        <authorList>
            <person name="Kalinowski J."/>
            <person name="Ahrens B."/>
            <person name="Al-Dilaimi A."/>
            <person name="Winkler A."/>
            <person name="Wibberg D."/>
            <person name="Schleenbecker U."/>
            <person name="Ruckert C."/>
            <person name="Wolfel R."/>
            <person name="Grass G."/>
        </authorList>
    </citation>
    <scope>NUCLEOTIDE SEQUENCE [LARGE SCALE GENOMIC DNA]</scope>
    <source>
        <strain evidence="2 3">7537-G1</strain>
    </source>
</reference>
<gene>
    <name evidence="2" type="ORF">CHH67_15470</name>
</gene>
<evidence type="ECO:0000313" key="2">
    <source>
        <dbReference type="EMBL" id="PAD75268.1"/>
    </source>
</evidence>
<evidence type="ECO:0000256" key="1">
    <source>
        <dbReference type="SAM" id="Phobius"/>
    </source>
</evidence>
<dbReference type="Proteomes" id="UP000215596">
    <property type="component" value="Unassembled WGS sequence"/>
</dbReference>
<keyword evidence="1" id="KW-0812">Transmembrane</keyword>
<name>A0A268EQ75_9BACL</name>